<dbReference type="PRINTS" id="PR01950">
    <property type="entry name" value="LANCSUPER"/>
</dbReference>
<sequence>MPFGLKKSDKDGDLDSQKKSLFGSRSKAPKPGSPAPASNNPYAVPAQSSGNPYANKGSSNPYANQAQNDPYMKSSASVASSQPPTSSMGNLSISSQNTAPPAYGNGPAPNRYEKSPVPQGGYGGAPQARYGREQAQYGGYGSDPYGTSSGPSQSRAGGYGGLGRTNSNETMGTDAGRNALFGDAAQRAASKPSDPYAAQESGRDNSYSNAGGYGSGETSGGYGAGPARELTAEEQEEEDVQAAKQEIRFIKQQDVASTRNARRIAEQAEATGRETLARLGAQGERIHNTERNLDMASNQNRLAEEKARELKTLNRSMFAVHVANPFTAKKREEAANAIALEKHQAERRQADATRAEAYSSTARQQQQQRDINGNVVRPNATRNLADRAKYQFEADSEDDEMENEIEDNLEAIHRGARTLNQLGKAMGNEIDSQNKHIDRIIGKTDKVDDQIAVNQKEYGALDGITIQDTAIVGGYEKLNIALVLAGFVLLSIGAQSVVAAPTSLQMAYQDYLVGYTHSRQRSPPRVWTLHHSSPTSRRRASGAQKTPSWTCCAVAVVPVAECLDLRHCNMPPRYFKNDAPLARRDPRRQLEASLTRLVTDHPPASIKPGGGLFKGPVSVAYVFLVLQQMYPDMVIEGHALGTWSAAYLKHAQENIISYPGPSVGKCGITDDILSLLAIGAASSKDVDMVNNLCDYSAEVLEEGTENELLYGRAGYLYLLRMVKASFMDDPKTLQIITDNQDDVVEAILDSPRPWKWRGKTYIGAVHGAMGIITQIVLTDPKKYAEKLEAELAVLLTYQYPESGNFPSSVPPDRDRLVQICHGAPGVVASLESIKEHFSPAIQDRINKAITKGRECILERGLLTKEPCLCHGISGNALALEDKEFEHFLTYTTGHEMKSMEKDGMLEKSSAPESLWFGEAGRAWTWAVADRADDEDYELTLRRRDERQMNCNESRESIMSTDSEFCALGMILLLACDWLPTRYHSMNLLQKKAF</sequence>
<reference evidence="5 6" key="1">
    <citation type="submission" date="2015-07" db="EMBL/GenBank/DDBJ databases">
        <title>Comparative genomics of the Sigatoka disease complex on banana suggests a link between parallel evolutionary changes in Pseudocercospora fijiensis and Pseudocercospora eumusae and increased virulence on the banana host.</title>
        <authorList>
            <person name="Chang T.-C."/>
            <person name="Salvucci A."/>
            <person name="Crous P.W."/>
            <person name="Stergiopoulos I."/>
        </authorList>
    </citation>
    <scope>NUCLEOTIDE SEQUENCE [LARGE SCALE GENOMIC DNA]</scope>
    <source>
        <strain evidence="5 6">CBS 116634</strain>
    </source>
</reference>
<proteinExistence type="predicted"/>
<feature type="region of interest" description="Disordered" evidence="3">
    <location>
        <begin position="523"/>
        <end position="542"/>
    </location>
</feature>
<dbReference type="GO" id="GO:0005886">
    <property type="term" value="C:plasma membrane"/>
    <property type="evidence" value="ECO:0007669"/>
    <property type="project" value="TreeGrafter"/>
</dbReference>
<feature type="binding site" evidence="1">
    <location>
        <position position="820"/>
    </location>
    <ligand>
        <name>Zn(2+)</name>
        <dbReference type="ChEBI" id="CHEBI:29105"/>
    </ligand>
</feature>
<dbReference type="AlphaFoldDB" id="A0A139I223"/>
<feature type="region of interest" description="Disordered" evidence="3">
    <location>
        <begin position="348"/>
        <end position="386"/>
    </location>
</feature>
<dbReference type="PROSITE" id="PS50192">
    <property type="entry name" value="T_SNARE"/>
    <property type="match status" value="1"/>
</dbReference>
<dbReference type="InterPro" id="IPR007822">
    <property type="entry name" value="LANC-like"/>
</dbReference>
<feature type="compositionally biased region" description="Polar residues" evidence="3">
    <location>
        <begin position="47"/>
        <end position="98"/>
    </location>
</feature>
<dbReference type="CDD" id="cd15857">
    <property type="entry name" value="SNARE_SEC9C"/>
    <property type="match status" value="1"/>
</dbReference>
<feature type="coiled-coil region" evidence="2">
    <location>
        <begin position="286"/>
        <end position="313"/>
    </location>
</feature>
<feature type="compositionally biased region" description="Basic and acidic residues" evidence="3">
    <location>
        <begin position="1"/>
        <end position="18"/>
    </location>
</feature>
<dbReference type="CDD" id="cd15886">
    <property type="entry name" value="SNARE_SEC9N"/>
    <property type="match status" value="1"/>
</dbReference>
<comment type="caution">
    <text evidence="5">The sequence shown here is derived from an EMBL/GenBank/DDBJ whole genome shotgun (WGS) entry which is preliminary data.</text>
</comment>
<dbReference type="GO" id="GO:0046872">
    <property type="term" value="F:metal ion binding"/>
    <property type="evidence" value="ECO:0007669"/>
    <property type="project" value="UniProtKB-KW"/>
</dbReference>
<feature type="binding site" evidence="1">
    <location>
        <position position="870"/>
    </location>
    <ligand>
        <name>Zn(2+)</name>
        <dbReference type="ChEBI" id="CHEBI:29105"/>
    </ligand>
</feature>
<dbReference type="PANTHER" id="PTHR12736">
    <property type="entry name" value="LANC-LIKE PROTEIN"/>
    <property type="match status" value="1"/>
</dbReference>
<feature type="domain" description="T-SNARE coiled-coil homology" evidence="4">
    <location>
        <begin position="399"/>
        <end position="461"/>
    </location>
</feature>
<dbReference type="Gene3D" id="1.50.10.10">
    <property type="match status" value="1"/>
</dbReference>
<keyword evidence="1" id="KW-0479">Metal-binding</keyword>
<keyword evidence="1" id="KW-0862">Zinc</keyword>
<evidence type="ECO:0000256" key="2">
    <source>
        <dbReference type="SAM" id="Coils"/>
    </source>
</evidence>
<dbReference type="Proteomes" id="UP000073492">
    <property type="component" value="Unassembled WGS sequence"/>
</dbReference>
<dbReference type="FunFam" id="1.20.5.110:FF:000048">
    <property type="entry name" value="Protein transport protein SEC9"/>
    <property type="match status" value="1"/>
</dbReference>
<evidence type="ECO:0000259" key="4">
    <source>
        <dbReference type="PROSITE" id="PS50192"/>
    </source>
</evidence>
<dbReference type="InterPro" id="IPR012341">
    <property type="entry name" value="6hp_glycosidase-like_sf"/>
</dbReference>
<dbReference type="Pfam" id="PF05147">
    <property type="entry name" value="LANC_like"/>
    <property type="match status" value="1"/>
</dbReference>
<protein>
    <recommendedName>
        <fullName evidence="4">t-SNARE coiled-coil homology domain-containing protein</fullName>
    </recommendedName>
</protein>
<organism evidence="5 6">
    <name type="scientific">Pseudocercospora musae</name>
    <dbReference type="NCBI Taxonomy" id="113226"/>
    <lineage>
        <taxon>Eukaryota</taxon>
        <taxon>Fungi</taxon>
        <taxon>Dikarya</taxon>
        <taxon>Ascomycota</taxon>
        <taxon>Pezizomycotina</taxon>
        <taxon>Dothideomycetes</taxon>
        <taxon>Dothideomycetidae</taxon>
        <taxon>Mycosphaerellales</taxon>
        <taxon>Mycosphaerellaceae</taxon>
        <taxon>Pseudocercospora</taxon>
    </lineage>
</organism>
<dbReference type="SUPFAM" id="SSF158745">
    <property type="entry name" value="LanC-like"/>
    <property type="match status" value="1"/>
</dbReference>
<dbReference type="InterPro" id="IPR000727">
    <property type="entry name" value="T_SNARE_dom"/>
</dbReference>
<feature type="binding site" evidence="1">
    <location>
        <position position="869"/>
    </location>
    <ligand>
        <name>Zn(2+)</name>
        <dbReference type="ChEBI" id="CHEBI:29105"/>
    </ligand>
</feature>
<dbReference type="OrthoDB" id="10257263at2759"/>
<dbReference type="CDD" id="cd04794">
    <property type="entry name" value="euk_LANCL"/>
    <property type="match status" value="1"/>
</dbReference>
<feature type="compositionally biased region" description="Polar residues" evidence="3">
    <location>
        <begin position="358"/>
        <end position="371"/>
    </location>
</feature>
<gene>
    <name evidence="5" type="ORF">AC579_6565</name>
</gene>
<dbReference type="SUPFAM" id="SSF58038">
    <property type="entry name" value="SNARE fusion complex"/>
    <property type="match status" value="2"/>
</dbReference>
<keyword evidence="2" id="KW-0175">Coiled coil</keyword>
<accession>A0A139I223</accession>
<evidence type="ECO:0000256" key="3">
    <source>
        <dbReference type="SAM" id="MobiDB-lite"/>
    </source>
</evidence>
<feature type="compositionally biased region" description="Gly residues" evidence="3">
    <location>
        <begin position="211"/>
        <end position="224"/>
    </location>
</feature>
<feature type="compositionally biased region" description="Polar residues" evidence="3">
    <location>
        <begin position="145"/>
        <end position="155"/>
    </location>
</feature>
<evidence type="ECO:0000313" key="6">
    <source>
        <dbReference type="Proteomes" id="UP000073492"/>
    </source>
</evidence>
<feature type="compositionally biased region" description="Low complexity" evidence="3">
    <location>
        <begin position="19"/>
        <end position="46"/>
    </location>
</feature>
<dbReference type="GO" id="GO:0005975">
    <property type="term" value="P:carbohydrate metabolic process"/>
    <property type="evidence" value="ECO:0007669"/>
    <property type="project" value="InterPro"/>
</dbReference>
<evidence type="ECO:0000313" key="5">
    <source>
        <dbReference type="EMBL" id="KXT08632.1"/>
    </source>
</evidence>
<feature type="region of interest" description="Disordered" evidence="3">
    <location>
        <begin position="1"/>
        <end position="242"/>
    </location>
</feature>
<dbReference type="STRING" id="113226.A0A139I223"/>
<dbReference type="SMART" id="SM01260">
    <property type="entry name" value="LANC_like"/>
    <property type="match status" value="1"/>
</dbReference>
<dbReference type="GO" id="GO:0031179">
    <property type="term" value="P:peptide modification"/>
    <property type="evidence" value="ECO:0007669"/>
    <property type="project" value="InterPro"/>
</dbReference>
<dbReference type="Gene3D" id="1.20.5.110">
    <property type="match status" value="2"/>
</dbReference>
<keyword evidence="6" id="KW-1185">Reference proteome</keyword>
<dbReference type="PANTHER" id="PTHR12736:SF7">
    <property type="entry name" value="LANC-LIKE PROTEIN 3"/>
    <property type="match status" value="1"/>
</dbReference>
<name>A0A139I223_9PEZI</name>
<feature type="compositionally biased region" description="Low complexity" evidence="3">
    <location>
        <begin position="99"/>
        <end position="110"/>
    </location>
</feature>
<dbReference type="EMBL" id="LFZO01000421">
    <property type="protein sequence ID" value="KXT08632.1"/>
    <property type="molecule type" value="Genomic_DNA"/>
</dbReference>
<dbReference type="SMART" id="SM00397">
    <property type="entry name" value="t_SNARE"/>
    <property type="match status" value="2"/>
</dbReference>
<evidence type="ECO:0000256" key="1">
    <source>
        <dbReference type="PIRSR" id="PIRSR607822-1"/>
    </source>
</evidence>